<evidence type="ECO:0000313" key="2">
    <source>
        <dbReference type="Proteomes" id="UP001172386"/>
    </source>
</evidence>
<sequence length="175" mass="19107">MITANTTDANAEETDLLIVGAGPAGASLACFLSEYGLRGILISSAPGTSDTPRAHITNMAALECLRDIGLEEECLSKCTASRNMEHTRWCHSMAGEEFARIHSWGHDPHRLEDYAEASPCAHVDLPQTLAEPILVNRARERGWDIRFNTKIISFEDHGVEKGVTSTIETKSSTDP</sequence>
<comment type="caution">
    <text evidence="1">The sequence shown here is derived from an EMBL/GenBank/DDBJ whole genome shotgun (WGS) entry which is preliminary data.</text>
</comment>
<organism evidence="1 2">
    <name type="scientific">Neophaeococcomyces mojaviensis</name>
    <dbReference type="NCBI Taxonomy" id="3383035"/>
    <lineage>
        <taxon>Eukaryota</taxon>
        <taxon>Fungi</taxon>
        <taxon>Dikarya</taxon>
        <taxon>Ascomycota</taxon>
        <taxon>Pezizomycotina</taxon>
        <taxon>Eurotiomycetes</taxon>
        <taxon>Chaetothyriomycetidae</taxon>
        <taxon>Chaetothyriales</taxon>
        <taxon>Chaetothyriales incertae sedis</taxon>
        <taxon>Neophaeococcomyces</taxon>
    </lineage>
</organism>
<name>A0ACC3A9P1_9EURO</name>
<gene>
    <name evidence="1" type="ORF">H2198_004054</name>
</gene>
<proteinExistence type="predicted"/>
<reference evidence="1" key="1">
    <citation type="submission" date="2022-10" db="EMBL/GenBank/DDBJ databases">
        <title>Culturing micro-colonial fungi from biological soil crusts in the Mojave desert and describing Neophaeococcomyces mojavensis, and introducing the new genera and species Taxawa tesnikishii.</title>
        <authorList>
            <person name="Kurbessoian T."/>
            <person name="Stajich J.E."/>
        </authorList>
    </citation>
    <scope>NUCLEOTIDE SEQUENCE</scope>
    <source>
        <strain evidence="1">JES_112</strain>
    </source>
</reference>
<dbReference type="Proteomes" id="UP001172386">
    <property type="component" value="Unassembled WGS sequence"/>
</dbReference>
<protein>
    <submittedName>
        <fullName evidence="1">Uncharacterized protein</fullName>
    </submittedName>
</protein>
<evidence type="ECO:0000313" key="1">
    <source>
        <dbReference type="EMBL" id="KAJ9657858.1"/>
    </source>
</evidence>
<accession>A0ACC3A9P1</accession>
<keyword evidence="2" id="KW-1185">Reference proteome</keyword>
<dbReference type="EMBL" id="JAPDRQ010000058">
    <property type="protein sequence ID" value="KAJ9657858.1"/>
    <property type="molecule type" value="Genomic_DNA"/>
</dbReference>